<evidence type="ECO:0000313" key="2">
    <source>
        <dbReference type="Proteomes" id="UP000037035"/>
    </source>
</evidence>
<sequence>MVNTGITHRDKKGIQTKIQELQTLYSKARNFQGKTGSGLLDDAIANGTSTLPGGGPPFYTQTNILIGYICSHFLLLNSPAALIKI</sequence>
<dbReference type="OrthoDB" id="2506530at2759"/>
<dbReference type="AlphaFoldDB" id="A0A0L6UJF5"/>
<dbReference type="EMBL" id="LAVV01011319">
    <property type="protein sequence ID" value="KNZ47930.1"/>
    <property type="molecule type" value="Genomic_DNA"/>
</dbReference>
<protein>
    <submittedName>
        <fullName evidence="1">Uncharacterized protein</fullName>
    </submittedName>
</protein>
<accession>A0A0L6UJF5</accession>
<dbReference type="VEuPathDB" id="FungiDB:VP01_603g11"/>
<reference evidence="1 2" key="1">
    <citation type="submission" date="2015-08" db="EMBL/GenBank/DDBJ databases">
        <title>Next Generation Sequencing and Analysis of the Genome of Puccinia sorghi L Schw, the Causal Agent of Maize Common Rust.</title>
        <authorList>
            <person name="Rochi L."/>
            <person name="Burguener G."/>
            <person name="Darino M."/>
            <person name="Turjanski A."/>
            <person name="Kreff E."/>
            <person name="Dieguez M.J."/>
            <person name="Sacco F."/>
        </authorList>
    </citation>
    <scope>NUCLEOTIDE SEQUENCE [LARGE SCALE GENOMIC DNA]</scope>
    <source>
        <strain evidence="1 2">RO10H11247</strain>
    </source>
</reference>
<comment type="caution">
    <text evidence="1">The sequence shown here is derived from an EMBL/GenBank/DDBJ whole genome shotgun (WGS) entry which is preliminary data.</text>
</comment>
<keyword evidence="2" id="KW-1185">Reference proteome</keyword>
<evidence type="ECO:0000313" key="1">
    <source>
        <dbReference type="EMBL" id="KNZ47930.1"/>
    </source>
</evidence>
<name>A0A0L6UJF5_9BASI</name>
<gene>
    <name evidence="1" type="ORF">VP01_603g11</name>
</gene>
<organism evidence="1 2">
    <name type="scientific">Puccinia sorghi</name>
    <dbReference type="NCBI Taxonomy" id="27349"/>
    <lineage>
        <taxon>Eukaryota</taxon>
        <taxon>Fungi</taxon>
        <taxon>Dikarya</taxon>
        <taxon>Basidiomycota</taxon>
        <taxon>Pucciniomycotina</taxon>
        <taxon>Pucciniomycetes</taxon>
        <taxon>Pucciniales</taxon>
        <taxon>Pucciniaceae</taxon>
        <taxon>Puccinia</taxon>
    </lineage>
</organism>
<proteinExistence type="predicted"/>
<dbReference type="Proteomes" id="UP000037035">
    <property type="component" value="Unassembled WGS sequence"/>
</dbReference>